<dbReference type="InterPro" id="IPR011032">
    <property type="entry name" value="GroES-like_sf"/>
</dbReference>
<dbReference type="EC" id="1.1.1.14" evidence="6"/>
<gene>
    <name evidence="6" type="ORF">J2Z37_005128</name>
</gene>
<dbReference type="PANTHER" id="PTHR43401:SF2">
    <property type="entry name" value="L-THREONINE 3-DEHYDROGENASE"/>
    <property type="match status" value="1"/>
</dbReference>
<dbReference type="Pfam" id="PF00107">
    <property type="entry name" value="ADH_zinc_N"/>
    <property type="match status" value="1"/>
</dbReference>
<dbReference type="Gene3D" id="3.40.50.720">
    <property type="entry name" value="NAD(P)-binding Rossmann-like Domain"/>
    <property type="match status" value="1"/>
</dbReference>
<keyword evidence="1 4" id="KW-0479">Metal-binding</keyword>
<keyword evidence="3 6" id="KW-0560">Oxidoreductase</keyword>
<dbReference type="InterPro" id="IPR020843">
    <property type="entry name" value="ER"/>
</dbReference>
<dbReference type="InterPro" id="IPR013154">
    <property type="entry name" value="ADH-like_N"/>
</dbReference>
<proteinExistence type="inferred from homology"/>
<reference evidence="6 7" key="1">
    <citation type="submission" date="2021-03" db="EMBL/GenBank/DDBJ databases">
        <title>Genomic Encyclopedia of Type Strains, Phase IV (KMG-IV): sequencing the most valuable type-strain genomes for metagenomic binning, comparative biology and taxonomic classification.</title>
        <authorList>
            <person name="Goeker M."/>
        </authorList>
    </citation>
    <scope>NUCLEOTIDE SEQUENCE [LARGE SCALE GENOMIC DNA]</scope>
    <source>
        <strain evidence="6 7">DSM 24738</strain>
    </source>
</reference>
<keyword evidence="2 4" id="KW-0862">Zinc</keyword>
<dbReference type="SMART" id="SM00829">
    <property type="entry name" value="PKS_ER"/>
    <property type="match status" value="1"/>
</dbReference>
<dbReference type="InterPro" id="IPR013149">
    <property type="entry name" value="ADH-like_C"/>
</dbReference>
<keyword evidence="7" id="KW-1185">Reference proteome</keyword>
<evidence type="ECO:0000313" key="7">
    <source>
        <dbReference type="Proteomes" id="UP001519343"/>
    </source>
</evidence>
<evidence type="ECO:0000259" key="5">
    <source>
        <dbReference type="SMART" id="SM00829"/>
    </source>
</evidence>
<dbReference type="RefSeq" id="WP_209813050.1">
    <property type="nucleotide sequence ID" value="NZ_JAGGKT010000040.1"/>
</dbReference>
<accession>A0ABS4GXW8</accession>
<evidence type="ECO:0000256" key="2">
    <source>
        <dbReference type="ARBA" id="ARBA00022833"/>
    </source>
</evidence>
<dbReference type="InterPro" id="IPR050129">
    <property type="entry name" value="Zn_alcohol_dh"/>
</dbReference>
<evidence type="ECO:0000256" key="3">
    <source>
        <dbReference type="ARBA" id="ARBA00023002"/>
    </source>
</evidence>
<sequence>MNIAILVDIGRIEIAQQDIPNPGPNEILIKVEACGICGSDLHMFHGNHPILRPPLRMGHEVAGSVEQAGIGANGWKKGDRVLLFPLSGCGECARCIEETPHLCEKQQVIGAHIPGGFADYVLAKEENLIKLPYDISFIEGALVEPAAVAVHTVSRLGSVSGHNVAVLGVGPIGLLCVQVLKALGATTVIASDPLEHRLNLARQLGADVVVNPLTQNLKQKSFEISPLGLDAVIDCAGLEQTLQAAFEITRRGGKIAATAVFLKDVTIPMTLLQRGERSLIGVMSYEKKDFHQVIQLVSEQKLDVKALVTHKYPLQEIQRGFETAGSRTLPVGKVIIEKGACL</sequence>
<dbReference type="EMBL" id="JAGGKT010000040">
    <property type="protein sequence ID" value="MBP1935091.1"/>
    <property type="molecule type" value="Genomic_DNA"/>
</dbReference>
<dbReference type="Proteomes" id="UP001519343">
    <property type="component" value="Unassembled WGS sequence"/>
</dbReference>
<dbReference type="SUPFAM" id="SSF51735">
    <property type="entry name" value="NAD(P)-binding Rossmann-fold domains"/>
    <property type="match status" value="1"/>
</dbReference>
<dbReference type="Gene3D" id="3.90.180.10">
    <property type="entry name" value="Medium-chain alcohol dehydrogenases, catalytic domain"/>
    <property type="match status" value="1"/>
</dbReference>
<evidence type="ECO:0000256" key="1">
    <source>
        <dbReference type="ARBA" id="ARBA00022723"/>
    </source>
</evidence>
<dbReference type="PANTHER" id="PTHR43401">
    <property type="entry name" value="L-THREONINE 3-DEHYDROGENASE"/>
    <property type="match status" value="1"/>
</dbReference>
<organism evidence="6 7">
    <name type="scientific">Ammoniphilus resinae</name>
    <dbReference type="NCBI Taxonomy" id="861532"/>
    <lineage>
        <taxon>Bacteria</taxon>
        <taxon>Bacillati</taxon>
        <taxon>Bacillota</taxon>
        <taxon>Bacilli</taxon>
        <taxon>Bacillales</taxon>
        <taxon>Paenibacillaceae</taxon>
        <taxon>Aneurinibacillus group</taxon>
        <taxon>Ammoniphilus</taxon>
    </lineage>
</organism>
<protein>
    <submittedName>
        <fullName evidence="6">L-iditol 2-dehydrogenase</fullName>
        <ecNumber evidence="6">1.1.1.14</ecNumber>
    </submittedName>
</protein>
<comment type="similarity">
    <text evidence="4">Belongs to the zinc-containing alcohol dehydrogenase family.</text>
</comment>
<dbReference type="InterPro" id="IPR036291">
    <property type="entry name" value="NAD(P)-bd_dom_sf"/>
</dbReference>
<name>A0ABS4GXW8_9BACL</name>
<dbReference type="SUPFAM" id="SSF50129">
    <property type="entry name" value="GroES-like"/>
    <property type="match status" value="1"/>
</dbReference>
<dbReference type="Pfam" id="PF08240">
    <property type="entry name" value="ADH_N"/>
    <property type="match status" value="1"/>
</dbReference>
<dbReference type="InterPro" id="IPR002328">
    <property type="entry name" value="ADH_Zn_CS"/>
</dbReference>
<dbReference type="GO" id="GO:0003939">
    <property type="term" value="F:L-iditol 2-dehydrogenase (NAD+) activity"/>
    <property type="evidence" value="ECO:0007669"/>
    <property type="project" value="UniProtKB-EC"/>
</dbReference>
<evidence type="ECO:0000256" key="4">
    <source>
        <dbReference type="RuleBase" id="RU361277"/>
    </source>
</evidence>
<dbReference type="PROSITE" id="PS00059">
    <property type="entry name" value="ADH_ZINC"/>
    <property type="match status" value="1"/>
</dbReference>
<comment type="caution">
    <text evidence="6">The sequence shown here is derived from an EMBL/GenBank/DDBJ whole genome shotgun (WGS) entry which is preliminary data.</text>
</comment>
<comment type="cofactor">
    <cofactor evidence="4">
        <name>Zn(2+)</name>
        <dbReference type="ChEBI" id="CHEBI:29105"/>
    </cofactor>
</comment>
<evidence type="ECO:0000313" key="6">
    <source>
        <dbReference type="EMBL" id="MBP1935091.1"/>
    </source>
</evidence>
<feature type="domain" description="Enoyl reductase (ER)" evidence="5">
    <location>
        <begin position="10"/>
        <end position="336"/>
    </location>
</feature>